<dbReference type="Proteomes" id="UP000027725">
    <property type="component" value="Unassembled WGS sequence"/>
</dbReference>
<dbReference type="eggNOG" id="ENOG50339T3">
    <property type="taxonomic scope" value="Bacteria"/>
</dbReference>
<keyword evidence="2" id="KW-1185">Reference proteome</keyword>
<gene>
    <name evidence="1" type="ORF">DL1_10500</name>
</gene>
<evidence type="ECO:0000313" key="1">
    <source>
        <dbReference type="EMBL" id="KEP71071.1"/>
    </source>
</evidence>
<protein>
    <submittedName>
        <fullName evidence="1">Sulfite reductase</fullName>
    </submittedName>
</protein>
<evidence type="ECO:0000313" key="2">
    <source>
        <dbReference type="Proteomes" id="UP000027725"/>
    </source>
</evidence>
<dbReference type="RefSeq" id="WP_038062518.1">
    <property type="nucleotide sequence ID" value="NZ_FOVB01000003.1"/>
</dbReference>
<reference evidence="1 2" key="1">
    <citation type="submission" date="2014-03" db="EMBL/GenBank/DDBJ databases">
        <title>The draft genome sequence of Thioclava dalianensis DLFJ1-1.</title>
        <authorList>
            <person name="Lai Q."/>
            <person name="Shao Z."/>
        </authorList>
    </citation>
    <scope>NUCLEOTIDE SEQUENCE [LARGE SCALE GENOMIC DNA]</scope>
    <source>
        <strain evidence="1 2">DLFJ1-1</strain>
    </source>
</reference>
<organism evidence="1 2">
    <name type="scientific">Thioclava dalianensis</name>
    <dbReference type="NCBI Taxonomy" id="1185766"/>
    <lineage>
        <taxon>Bacteria</taxon>
        <taxon>Pseudomonadati</taxon>
        <taxon>Pseudomonadota</taxon>
        <taxon>Alphaproteobacteria</taxon>
        <taxon>Rhodobacterales</taxon>
        <taxon>Paracoccaceae</taxon>
        <taxon>Thioclava</taxon>
    </lineage>
</organism>
<accession>A0A074TH87</accession>
<proteinExistence type="predicted"/>
<comment type="caution">
    <text evidence="1">The sequence shown here is derived from an EMBL/GenBank/DDBJ whole genome shotgun (WGS) entry which is preliminary data.</text>
</comment>
<dbReference type="OrthoDB" id="5738806at2"/>
<dbReference type="AlphaFoldDB" id="A0A074TH87"/>
<dbReference type="STRING" id="1185766.SAMN05216224_103194"/>
<name>A0A074TH87_9RHOB</name>
<sequence length="99" mass="11036">MARKFTPQVVSANHLIEGDTIWFDGSDWVRDITRARAAETAEEAEALLAQAQAGAEAHRAVGLYLAEVAIEPQGPRPTHFREIYRVNGHKTNPPHEEHI</sequence>
<dbReference type="InterPro" id="IPR021270">
    <property type="entry name" value="DUF2849"/>
</dbReference>
<dbReference type="Pfam" id="PF11011">
    <property type="entry name" value="DUF2849"/>
    <property type="match status" value="1"/>
</dbReference>
<dbReference type="EMBL" id="JHEH01000003">
    <property type="protein sequence ID" value="KEP71071.1"/>
    <property type="molecule type" value="Genomic_DNA"/>
</dbReference>